<evidence type="ECO:0000256" key="2">
    <source>
        <dbReference type="ARBA" id="ARBA00004613"/>
    </source>
</evidence>
<dbReference type="PANTHER" id="PTHR30033">
    <property type="entry name" value="FLAGELLAR HOOK-ASSOCIATED PROTEIN 1"/>
    <property type="match status" value="1"/>
</dbReference>
<dbReference type="STRING" id="1133569.FD21_GL000988"/>
<dbReference type="PROSITE" id="PS00588">
    <property type="entry name" value="FLAGELLA_BB_ROD"/>
    <property type="match status" value="1"/>
</dbReference>
<evidence type="ECO:0000256" key="6">
    <source>
        <dbReference type="ARBA" id="ARBA00023143"/>
    </source>
</evidence>
<evidence type="ECO:0000256" key="7">
    <source>
        <dbReference type="RuleBase" id="RU362065"/>
    </source>
</evidence>
<proteinExistence type="inferred from homology"/>
<keyword evidence="11" id="KW-0969">Cilium</keyword>
<dbReference type="PANTHER" id="PTHR30033:SF1">
    <property type="entry name" value="FLAGELLAR HOOK-ASSOCIATED PROTEIN 1"/>
    <property type="match status" value="1"/>
</dbReference>
<feature type="domain" description="Flagellar basal-body/hook protein C-terminal" evidence="9">
    <location>
        <begin position="463"/>
        <end position="501"/>
    </location>
</feature>
<dbReference type="InterPro" id="IPR053927">
    <property type="entry name" value="FlgK_helical"/>
</dbReference>
<organism evidence="11">
    <name type="scientific">Liquorilactobacillus vini DSM 20605</name>
    <dbReference type="NCBI Taxonomy" id="1133569"/>
    <lineage>
        <taxon>Bacteria</taxon>
        <taxon>Bacillati</taxon>
        <taxon>Bacillota</taxon>
        <taxon>Bacilli</taxon>
        <taxon>Lactobacillales</taxon>
        <taxon>Lactobacillaceae</taxon>
        <taxon>Liquorilactobacillus</taxon>
    </lineage>
</organism>
<keyword evidence="5 7" id="KW-0964">Secreted</keyword>
<evidence type="ECO:0000256" key="1">
    <source>
        <dbReference type="ARBA" id="ARBA00004365"/>
    </source>
</evidence>
<dbReference type="AlphaFoldDB" id="A0A0A7RGY5"/>
<evidence type="ECO:0000256" key="5">
    <source>
        <dbReference type="ARBA" id="ARBA00022525"/>
    </source>
</evidence>
<dbReference type="NCBIfam" id="TIGR02492">
    <property type="entry name" value="flgK_ends"/>
    <property type="match status" value="1"/>
</dbReference>
<dbReference type="Pfam" id="PF06429">
    <property type="entry name" value="Flg_bbr_C"/>
    <property type="match status" value="1"/>
</dbReference>
<dbReference type="Proteomes" id="UP000051576">
    <property type="component" value="Unassembled WGS sequence"/>
</dbReference>
<feature type="domain" description="Flagellar basal body rod protein N-terminal" evidence="8">
    <location>
        <begin position="7"/>
        <end position="36"/>
    </location>
</feature>
<evidence type="ECO:0000259" key="8">
    <source>
        <dbReference type="Pfam" id="PF00460"/>
    </source>
</evidence>
<keyword evidence="13" id="KW-1185">Reference proteome</keyword>
<dbReference type="SUPFAM" id="SSF64518">
    <property type="entry name" value="Phase 1 flagellin"/>
    <property type="match status" value="1"/>
</dbReference>
<dbReference type="eggNOG" id="COG1256">
    <property type="taxonomic scope" value="Bacteria"/>
</dbReference>
<feature type="domain" description="Flagellar hook-associated protein FlgK helical" evidence="10">
    <location>
        <begin position="96"/>
        <end position="340"/>
    </location>
</feature>
<dbReference type="EMBL" id="AYYX01000027">
    <property type="protein sequence ID" value="KRM88615.1"/>
    <property type="molecule type" value="Genomic_DNA"/>
</dbReference>
<accession>A0A0A7RGY5</accession>
<evidence type="ECO:0000256" key="3">
    <source>
        <dbReference type="ARBA" id="ARBA00009677"/>
    </source>
</evidence>
<evidence type="ECO:0000313" key="12">
    <source>
        <dbReference type="EMBL" id="KRM88615.1"/>
    </source>
</evidence>
<reference evidence="11" key="1">
    <citation type="journal article" date="2014" name="Appl. Environ. Microbiol.">
        <title>Detection and genomic characterization of motility in Lactobacillus curvatus: confirmation of motility in a species outside the Lactobacillus salivarius clade.</title>
        <authorList>
            <person name="Cousin F.J."/>
            <person name="Lynch S.M."/>
            <person name="Harris H.M."/>
            <person name="McCann A."/>
            <person name="Lynch D.B."/>
            <person name="Neville B.A."/>
            <person name="Irisawa T."/>
            <person name="Okada S."/>
            <person name="Endo A."/>
            <person name="O'Toole P.W."/>
        </authorList>
    </citation>
    <scope>NUCLEOTIDE SEQUENCE</scope>
    <source>
        <strain evidence="11">DSM 20605</strain>
    </source>
</reference>
<evidence type="ECO:0000313" key="11">
    <source>
        <dbReference type="EMBL" id="AJA34470.1"/>
    </source>
</evidence>
<dbReference type="OrthoDB" id="9802553at2"/>
<dbReference type="GO" id="GO:0044780">
    <property type="term" value="P:bacterial-type flagellum assembly"/>
    <property type="evidence" value="ECO:0007669"/>
    <property type="project" value="InterPro"/>
</dbReference>
<dbReference type="PRINTS" id="PR01005">
    <property type="entry name" value="FLGHOOKAP1"/>
</dbReference>
<dbReference type="RefSeq" id="WP_010580521.1">
    <property type="nucleotide sequence ID" value="NZ_AHYZ01000084.1"/>
</dbReference>
<keyword evidence="6 7" id="KW-0975">Bacterial flagellum</keyword>
<dbReference type="Pfam" id="PF00460">
    <property type="entry name" value="Flg_bb_rod"/>
    <property type="match status" value="1"/>
</dbReference>
<evidence type="ECO:0000259" key="10">
    <source>
        <dbReference type="Pfam" id="PF22638"/>
    </source>
</evidence>
<dbReference type="GO" id="GO:0005198">
    <property type="term" value="F:structural molecule activity"/>
    <property type="evidence" value="ECO:0007669"/>
    <property type="project" value="UniProtKB-UniRule"/>
</dbReference>
<dbReference type="PATRIC" id="fig|1133569.4.peg.1116"/>
<dbReference type="InterPro" id="IPR010930">
    <property type="entry name" value="Flg_bb/hook_C_dom"/>
</dbReference>
<gene>
    <name evidence="7 11" type="primary">flgK</name>
    <name evidence="12" type="ORF">FD21_GL000988</name>
</gene>
<comment type="subcellular location">
    <subcellularLocation>
        <location evidence="1 7">Bacterial flagellum</location>
    </subcellularLocation>
    <subcellularLocation>
        <location evidence="2 7">Secreted</location>
    </subcellularLocation>
</comment>
<keyword evidence="11" id="KW-0966">Cell projection</keyword>
<dbReference type="Pfam" id="PF22638">
    <property type="entry name" value="FlgK_D1"/>
    <property type="match status" value="1"/>
</dbReference>
<dbReference type="EMBL" id="KM886873">
    <property type="protein sequence ID" value="AJA34470.1"/>
    <property type="molecule type" value="Genomic_DNA"/>
</dbReference>
<dbReference type="InterPro" id="IPR019776">
    <property type="entry name" value="Flagellar_basal_body_rod_CS"/>
</dbReference>
<dbReference type="InterPro" id="IPR001444">
    <property type="entry name" value="Flag_bb_rod_N"/>
</dbReference>
<reference evidence="12 13" key="2">
    <citation type="journal article" date="2015" name="Genome Announc.">
        <title>Expanding the biotechnology potential of lactobacilli through comparative genomics of 213 strains and associated genera.</title>
        <authorList>
            <person name="Sun Z."/>
            <person name="Harris H.M."/>
            <person name="McCann A."/>
            <person name="Guo C."/>
            <person name="Argimon S."/>
            <person name="Zhang W."/>
            <person name="Yang X."/>
            <person name="Jeffery I.B."/>
            <person name="Cooney J.C."/>
            <person name="Kagawa T.F."/>
            <person name="Liu W."/>
            <person name="Song Y."/>
            <person name="Salvetti E."/>
            <person name="Wrobel A."/>
            <person name="Rasinkangas P."/>
            <person name="Parkhill J."/>
            <person name="Rea M.C."/>
            <person name="O'Sullivan O."/>
            <person name="Ritari J."/>
            <person name="Douillard F.P."/>
            <person name="Paul Ross R."/>
            <person name="Yang R."/>
            <person name="Briner A.E."/>
            <person name="Felis G.E."/>
            <person name="de Vos W.M."/>
            <person name="Barrangou R."/>
            <person name="Klaenhammer T.R."/>
            <person name="Caufield P.W."/>
            <person name="Cui Y."/>
            <person name="Zhang H."/>
            <person name="O'Toole P.W."/>
        </authorList>
    </citation>
    <scope>NUCLEOTIDE SEQUENCE [LARGE SCALE GENOMIC DNA]</scope>
    <source>
        <strain evidence="12 13">DSM 20605</strain>
    </source>
</reference>
<sequence length="505" mass="53236">MGLFGALNVSSSGLSANQAALETSGNNIANVNTDGYSRQEVDMEEQPTVYMAGTGNMGTGVNVKKVTRDVDDYVRSEVRDANSKEEYYSTESTELGDLEDTLNEPSDNGLTTQLSTLTTAWNTLASDPDLSTAKATVVEDAATFTDSLNQVAKDITSLQTNITSTLAEDVSSFNSDIDQLQTINKQIYTLVIQGQTPNDLLDERDSLLKDASTYAGITTSFDDYGRASISIDGQSILTADSKNSLSVVTASTSSGSTIAKDGDTNEGLEQVSDDYDTNTLLLTSTDSSGNTSYSTLSISEGKIGGLVDASSEIGSRLQELNNFAETLGKAVNTVYTDGASSTAGFFDLGSDDNYAENISVNSTLDNNPDLLKSGTSTASGDSSIATAMVNLADAKLDYPITASELSSFDSSTLSFTSSSTGTTFSEAYSNIVTKNAISKNQADTLASSQSTVLTTLENQDQSVSGVSLTEEISDIIRYQHGYEANANVLNTISEMLDTLINKTGA</sequence>
<dbReference type="GO" id="GO:0009424">
    <property type="term" value="C:bacterial-type flagellum hook"/>
    <property type="evidence" value="ECO:0007669"/>
    <property type="project" value="UniProtKB-UniRule"/>
</dbReference>
<keyword evidence="11" id="KW-0282">Flagellum</keyword>
<comment type="similarity">
    <text evidence="3 7">Belongs to the flagella basal body rod proteins family.</text>
</comment>
<protein>
    <recommendedName>
        <fullName evidence="4 7">Flagellar hook-associated protein 1</fullName>
        <shortName evidence="7">HAP1</shortName>
    </recommendedName>
</protein>
<dbReference type="InterPro" id="IPR002371">
    <property type="entry name" value="FlgK"/>
</dbReference>
<name>A0A0A7RGY5_9LACO</name>
<evidence type="ECO:0000256" key="4">
    <source>
        <dbReference type="ARBA" id="ARBA00016244"/>
    </source>
</evidence>
<evidence type="ECO:0000313" key="13">
    <source>
        <dbReference type="Proteomes" id="UP000051576"/>
    </source>
</evidence>
<evidence type="ECO:0000259" key="9">
    <source>
        <dbReference type="Pfam" id="PF06429"/>
    </source>
</evidence>
<dbReference type="GO" id="GO:0005576">
    <property type="term" value="C:extracellular region"/>
    <property type="evidence" value="ECO:0007669"/>
    <property type="project" value="UniProtKB-SubCell"/>
</dbReference>